<feature type="domain" description="Flavodoxin-like" evidence="1">
    <location>
        <begin position="3"/>
        <end position="164"/>
    </location>
</feature>
<sequence length="172" mass="17903">MRALVVYESMFGNTEAVARAVAAGLRTRYEVELSPVTEAAGRPAPEVDLLVVGGPTHAFGLSRPATRKDAASRVPGPVPAELGVRDWLDAAFPVSPPRAAAAFGTKMTEPRWLPGSAAKGIAKRLRRLGYRLAGAPADFHVDGMTGPVTAGELDRASAWGAELAAAAHPAAR</sequence>
<organism evidence="2 3">
    <name type="scientific">Nocardia rhizosphaerae</name>
    <dbReference type="NCBI Taxonomy" id="1691571"/>
    <lineage>
        <taxon>Bacteria</taxon>
        <taxon>Bacillati</taxon>
        <taxon>Actinomycetota</taxon>
        <taxon>Actinomycetes</taxon>
        <taxon>Mycobacteriales</taxon>
        <taxon>Nocardiaceae</taxon>
        <taxon>Nocardia</taxon>
    </lineage>
</organism>
<protein>
    <submittedName>
        <fullName evidence="2">Flavodoxin family protein</fullName>
    </submittedName>
</protein>
<gene>
    <name evidence="2" type="ORF">ACFOW8_26275</name>
</gene>
<evidence type="ECO:0000313" key="2">
    <source>
        <dbReference type="EMBL" id="MFC4128439.1"/>
    </source>
</evidence>
<dbReference type="Gene3D" id="3.40.50.360">
    <property type="match status" value="1"/>
</dbReference>
<accession>A0ABV8LDM4</accession>
<comment type="caution">
    <text evidence="2">The sequence shown here is derived from an EMBL/GenBank/DDBJ whole genome shotgun (WGS) entry which is preliminary data.</text>
</comment>
<dbReference type="EMBL" id="JBHSBA010000015">
    <property type="protein sequence ID" value="MFC4128439.1"/>
    <property type="molecule type" value="Genomic_DNA"/>
</dbReference>
<dbReference type="InterPro" id="IPR001226">
    <property type="entry name" value="Flavodoxin_CS"/>
</dbReference>
<name>A0ABV8LDM4_9NOCA</name>
<reference evidence="3" key="1">
    <citation type="journal article" date="2019" name="Int. J. Syst. Evol. Microbiol.">
        <title>The Global Catalogue of Microorganisms (GCM) 10K type strain sequencing project: providing services to taxonomists for standard genome sequencing and annotation.</title>
        <authorList>
            <consortium name="The Broad Institute Genomics Platform"/>
            <consortium name="The Broad Institute Genome Sequencing Center for Infectious Disease"/>
            <person name="Wu L."/>
            <person name="Ma J."/>
        </authorList>
    </citation>
    <scope>NUCLEOTIDE SEQUENCE [LARGE SCALE GENOMIC DNA]</scope>
    <source>
        <strain evidence="3">CGMCC 4.7204</strain>
    </source>
</reference>
<dbReference type="SUPFAM" id="SSF52218">
    <property type="entry name" value="Flavoproteins"/>
    <property type="match status" value="1"/>
</dbReference>
<evidence type="ECO:0000313" key="3">
    <source>
        <dbReference type="Proteomes" id="UP001595767"/>
    </source>
</evidence>
<dbReference type="RefSeq" id="WP_378554201.1">
    <property type="nucleotide sequence ID" value="NZ_JBHSBA010000015.1"/>
</dbReference>
<evidence type="ECO:0000259" key="1">
    <source>
        <dbReference type="PROSITE" id="PS50902"/>
    </source>
</evidence>
<dbReference type="PROSITE" id="PS00201">
    <property type="entry name" value="FLAVODOXIN"/>
    <property type="match status" value="1"/>
</dbReference>
<dbReference type="InterPro" id="IPR008254">
    <property type="entry name" value="Flavodoxin/NO_synth"/>
</dbReference>
<dbReference type="Proteomes" id="UP001595767">
    <property type="component" value="Unassembled WGS sequence"/>
</dbReference>
<dbReference type="PROSITE" id="PS50902">
    <property type="entry name" value="FLAVODOXIN_LIKE"/>
    <property type="match status" value="1"/>
</dbReference>
<keyword evidence="3" id="KW-1185">Reference proteome</keyword>
<dbReference type="InterPro" id="IPR029039">
    <property type="entry name" value="Flavoprotein-like_sf"/>
</dbReference>
<proteinExistence type="predicted"/>